<sequence>MNTETITKVINNASRGGAYAIGLFLACFAFSYLDRQILSILVESLKTTLNISDIQIGILQGFSFTLCYATAGVMISRMVDSANRVKLIAVCIAIWACSTMLCATASSFTELLIWRGGTAIAEAALSPAVLSIFADMFIASRLTRATGIFMLGPYIGSGLALTGGGMLLGWLGNMLNAQNSFVGMYPWQLVFLLVGFPGLLLAALVFFTVREPARLNPYAKYTLAEVDVPSFRAVVHELVVKNRFCLPYYFAYSCLIMLFYSLTAWFPTVMIRHFSLTAGHVGQVSGPTYMFAGIAGVLLAGKLVSMKWQANLLRSALKVSAYASGGLVVFSAIAPIMPFSTAIAFYGVTLFCASIVMALAPIPLQIAVPNRMRGRAISLLVFMTNLLGGGSGPLLVGYLSQQLHGTTNALGIALAIVCAGAAIAAAVLYSLSVKYCPDIVTND</sequence>
<dbReference type="Pfam" id="PF07690">
    <property type="entry name" value="MFS_1"/>
    <property type="match status" value="1"/>
</dbReference>
<dbReference type="InterPro" id="IPR011701">
    <property type="entry name" value="MFS"/>
</dbReference>
<dbReference type="PANTHER" id="PTHR23505">
    <property type="entry name" value="SPINSTER"/>
    <property type="match status" value="1"/>
</dbReference>
<keyword evidence="2" id="KW-0813">Transport</keyword>
<comment type="subcellular location">
    <subcellularLocation>
        <location evidence="1">Membrane</location>
        <topology evidence="1">Multi-pass membrane protein</topology>
    </subcellularLocation>
</comment>
<evidence type="ECO:0000259" key="7">
    <source>
        <dbReference type="PROSITE" id="PS50850"/>
    </source>
</evidence>
<feature type="transmembrane region" description="Helical" evidence="6">
    <location>
        <begin position="343"/>
        <end position="364"/>
    </location>
</feature>
<evidence type="ECO:0000256" key="2">
    <source>
        <dbReference type="ARBA" id="ARBA00022448"/>
    </source>
</evidence>
<name>A0A095TJ38_9GAMM</name>
<feature type="transmembrane region" description="Helical" evidence="6">
    <location>
        <begin position="316"/>
        <end position="337"/>
    </location>
</feature>
<feature type="transmembrane region" description="Helical" evidence="6">
    <location>
        <begin position="376"/>
        <end position="398"/>
    </location>
</feature>
<comment type="caution">
    <text evidence="8">The sequence shown here is derived from an EMBL/GenBank/DDBJ whole genome shotgun (WGS) entry which is preliminary data.</text>
</comment>
<dbReference type="Gene3D" id="1.20.1250.20">
    <property type="entry name" value="MFS general substrate transporter like domains"/>
    <property type="match status" value="1"/>
</dbReference>
<dbReference type="RefSeq" id="WP_038017180.1">
    <property type="nucleotide sequence ID" value="NZ_JPKR02000001.1"/>
</dbReference>
<dbReference type="eggNOG" id="COG2271">
    <property type="taxonomic scope" value="Bacteria"/>
</dbReference>
<dbReference type="PANTHER" id="PTHR23505:SF79">
    <property type="entry name" value="PROTEIN SPINSTER"/>
    <property type="match status" value="1"/>
</dbReference>
<evidence type="ECO:0000313" key="9">
    <source>
        <dbReference type="Proteomes" id="UP000029577"/>
    </source>
</evidence>
<dbReference type="OrthoDB" id="6057322at2"/>
<keyword evidence="5 6" id="KW-0472">Membrane</keyword>
<keyword evidence="3 6" id="KW-0812">Transmembrane</keyword>
<feature type="transmembrane region" description="Helical" evidence="6">
    <location>
        <begin position="151"/>
        <end position="172"/>
    </location>
</feature>
<organism evidence="8 9">
    <name type="scientific">Tatumella morbirosei</name>
    <dbReference type="NCBI Taxonomy" id="642227"/>
    <lineage>
        <taxon>Bacteria</taxon>
        <taxon>Pseudomonadati</taxon>
        <taxon>Pseudomonadota</taxon>
        <taxon>Gammaproteobacteria</taxon>
        <taxon>Enterobacterales</taxon>
        <taxon>Erwiniaceae</taxon>
        <taxon>Tatumella</taxon>
    </lineage>
</organism>
<evidence type="ECO:0000256" key="1">
    <source>
        <dbReference type="ARBA" id="ARBA00004141"/>
    </source>
</evidence>
<evidence type="ECO:0000256" key="5">
    <source>
        <dbReference type="ARBA" id="ARBA00023136"/>
    </source>
</evidence>
<feature type="transmembrane region" description="Helical" evidence="6">
    <location>
        <begin position="410"/>
        <end position="431"/>
    </location>
</feature>
<dbReference type="GO" id="GO:0016020">
    <property type="term" value="C:membrane"/>
    <property type="evidence" value="ECO:0007669"/>
    <property type="project" value="UniProtKB-SubCell"/>
</dbReference>
<evidence type="ECO:0000256" key="6">
    <source>
        <dbReference type="SAM" id="Phobius"/>
    </source>
</evidence>
<evidence type="ECO:0000256" key="4">
    <source>
        <dbReference type="ARBA" id="ARBA00022989"/>
    </source>
</evidence>
<dbReference type="PROSITE" id="PS50850">
    <property type="entry name" value="MFS"/>
    <property type="match status" value="1"/>
</dbReference>
<gene>
    <name evidence="8" type="ORF">HA49_04455</name>
</gene>
<dbReference type="GO" id="GO:0022857">
    <property type="term" value="F:transmembrane transporter activity"/>
    <property type="evidence" value="ECO:0007669"/>
    <property type="project" value="InterPro"/>
</dbReference>
<feature type="transmembrane region" description="Helical" evidence="6">
    <location>
        <begin position="286"/>
        <end position="304"/>
    </location>
</feature>
<feature type="transmembrane region" description="Helical" evidence="6">
    <location>
        <begin position="246"/>
        <end position="266"/>
    </location>
</feature>
<dbReference type="InterPro" id="IPR020846">
    <property type="entry name" value="MFS_dom"/>
</dbReference>
<keyword evidence="9" id="KW-1185">Reference proteome</keyword>
<feature type="transmembrane region" description="Helical" evidence="6">
    <location>
        <begin position="120"/>
        <end position="139"/>
    </location>
</feature>
<dbReference type="InterPro" id="IPR036259">
    <property type="entry name" value="MFS_trans_sf"/>
</dbReference>
<feature type="domain" description="Major facilitator superfamily (MFS) profile" evidence="7">
    <location>
        <begin position="15"/>
        <end position="436"/>
    </location>
</feature>
<feature type="transmembrane region" description="Helical" evidence="6">
    <location>
        <begin position="54"/>
        <end position="75"/>
    </location>
</feature>
<dbReference type="SUPFAM" id="SSF103473">
    <property type="entry name" value="MFS general substrate transporter"/>
    <property type="match status" value="1"/>
</dbReference>
<dbReference type="InterPro" id="IPR044770">
    <property type="entry name" value="MFS_spinster-like"/>
</dbReference>
<proteinExistence type="predicted"/>
<protein>
    <submittedName>
        <fullName evidence="8">MFS transporter</fullName>
    </submittedName>
</protein>
<evidence type="ECO:0000313" key="8">
    <source>
        <dbReference type="EMBL" id="KGD76742.1"/>
    </source>
</evidence>
<dbReference type="Proteomes" id="UP000029577">
    <property type="component" value="Unassembled WGS sequence"/>
</dbReference>
<dbReference type="STRING" id="642227.HA49_04455"/>
<feature type="transmembrane region" description="Helical" evidence="6">
    <location>
        <begin position="16"/>
        <end position="34"/>
    </location>
</feature>
<feature type="transmembrane region" description="Helical" evidence="6">
    <location>
        <begin position="184"/>
        <end position="207"/>
    </location>
</feature>
<feature type="transmembrane region" description="Helical" evidence="6">
    <location>
        <begin position="87"/>
        <end position="108"/>
    </location>
</feature>
<dbReference type="EMBL" id="JPKR02000001">
    <property type="protein sequence ID" value="KGD76742.1"/>
    <property type="molecule type" value="Genomic_DNA"/>
</dbReference>
<evidence type="ECO:0000256" key="3">
    <source>
        <dbReference type="ARBA" id="ARBA00022692"/>
    </source>
</evidence>
<accession>A0A095TJ38</accession>
<dbReference type="AlphaFoldDB" id="A0A095TJ38"/>
<keyword evidence="4 6" id="KW-1133">Transmembrane helix</keyword>
<reference evidence="8" key="1">
    <citation type="submission" date="2014-12" db="EMBL/GenBank/DDBJ databases">
        <title>The draft genome of the Tatumella morbirosei type strain, LMG23360T isolated from pineapple rot.</title>
        <authorList>
            <person name="Smits T.H."/>
            <person name="Palmer M."/>
            <person name="Venter S.N."/>
            <person name="Duffy B."/>
            <person name="Steenkamp E.T."/>
            <person name="Chan W.Y."/>
            <person name="Coutinho T.A."/>
            <person name="Coetzee M.P."/>
            <person name="De Maayer P."/>
        </authorList>
    </citation>
    <scope>NUCLEOTIDE SEQUENCE [LARGE SCALE GENOMIC DNA]</scope>
    <source>
        <strain evidence="8">LMG 23360</strain>
    </source>
</reference>